<dbReference type="EMBL" id="KL363217">
    <property type="protein sequence ID" value="KFD53464.1"/>
    <property type="molecule type" value="Genomic_DNA"/>
</dbReference>
<dbReference type="InterPro" id="IPR035437">
    <property type="entry name" value="SNase_OB-fold_sf"/>
</dbReference>
<name>A0A085M8B8_9BILA</name>
<dbReference type="EMBL" id="KL367524">
    <property type="protein sequence ID" value="KFD66496.1"/>
    <property type="molecule type" value="Genomic_DNA"/>
</dbReference>
<dbReference type="Gene3D" id="2.40.50.90">
    <property type="match status" value="1"/>
</dbReference>
<dbReference type="AlphaFoldDB" id="A0A085M8B8"/>
<protein>
    <recommendedName>
        <fullName evidence="4">Tudor domain-containing protein</fullName>
    </recommendedName>
</protein>
<accession>A0A085M8B8</accession>
<organism evidence="1 3">
    <name type="scientific">Trichuris suis</name>
    <name type="common">pig whipworm</name>
    <dbReference type="NCBI Taxonomy" id="68888"/>
    <lineage>
        <taxon>Eukaryota</taxon>
        <taxon>Metazoa</taxon>
        <taxon>Ecdysozoa</taxon>
        <taxon>Nematoda</taxon>
        <taxon>Enoplea</taxon>
        <taxon>Dorylaimia</taxon>
        <taxon>Trichinellida</taxon>
        <taxon>Trichuridae</taxon>
        <taxon>Trichuris</taxon>
    </lineage>
</organism>
<sequence length="505" mass="57595">MSCSNAPTETSKDLISFDDSPVLPTSEMAQSTSEPLSLIDAWLSQSSETVMPSSDASKAQVSHEQADLKEVINLLRLMSRFATHLTMDKIIATIDVLAGKRCMKAVLIEALQQLGALEYMTDESTVSLKRMRPDKYVEKGYLVMSVKDYVRYPVSTFDDFMQSGGEKVVLMYNMELLSFSKPDDFVIRRSDVSAKEMDYLKQVDSVCWFPAGKLLKADLPCLISEQPGGSLRRAIFRSFCPNGKGLFYLVDFEKTIVAKCRHALLIPERIFRCYVDAYRVRLAFVRPLYGNLWSKAVVETVRQCVNKKPFQVSFVQLEDDVKSVVLFNTEKPLFEELLDVPLAVFDLTELINYANLEALELLLSNSVRPLKKLQEMYLDNPGYFDVFESCYEHELEEMSYDKHGQLTVDSSLLVQCVEHLRHYFVGAFKDVSCKLSDKWYYECLKSERRLKAICECFDQEHLTMDDNTALCYPDDNIQLLGDDSLLSQFNSLSLTTTRSSRHSAT</sequence>
<gene>
    <name evidence="1" type="ORF">M513_05728</name>
    <name evidence="2" type="ORF">M514_05728</name>
</gene>
<evidence type="ECO:0000313" key="1">
    <source>
        <dbReference type="EMBL" id="KFD53464.1"/>
    </source>
</evidence>
<reference evidence="1 3" key="1">
    <citation type="journal article" date="2014" name="Nat. Genet.">
        <title>Genome and transcriptome of the porcine whipworm Trichuris suis.</title>
        <authorList>
            <person name="Jex A.R."/>
            <person name="Nejsum P."/>
            <person name="Schwarz E.M."/>
            <person name="Hu L."/>
            <person name="Young N.D."/>
            <person name="Hall R.S."/>
            <person name="Korhonen P.K."/>
            <person name="Liao S."/>
            <person name="Thamsborg S."/>
            <person name="Xia J."/>
            <person name="Xu P."/>
            <person name="Wang S."/>
            <person name="Scheerlinck J.P."/>
            <person name="Hofmann A."/>
            <person name="Sternberg P.W."/>
            <person name="Wang J."/>
            <person name="Gasser R.B."/>
        </authorList>
    </citation>
    <scope>NUCLEOTIDE SEQUENCE [LARGE SCALE GENOMIC DNA]</scope>
    <source>
        <strain evidence="2">DCEP-RM93F</strain>
        <strain evidence="1">DCEP-RM93M</strain>
    </source>
</reference>
<evidence type="ECO:0008006" key="4">
    <source>
        <dbReference type="Google" id="ProtNLM"/>
    </source>
</evidence>
<keyword evidence="3" id="KW-1185">Reference proteome</keyword>
<evidence type="ECO:0000313" key="2">
    <source>
        <dbReference type="EMBL" id="KFD66496.1"/>
    </source>
</evidence>
<evidence type="ECO:0000313" key="3">
    <source>
        <dbReference type="Proteomes" id="UP000030764"/>
    </source>
</evidence>
<dbReference type="Proteomes" id="UP000030764">
    <property type="component" value="Unassembled WGS sequence"/>
</dbReference>
<proteinExistence type="predicted"/>
<dbReference type="Proteomes" id="UP000030758">
    <property type="component" value="Unassembled WGS sequence"/>
</dbReference>